<dbReference type="InterPro" id="IPR052976">
    <property type="entry name" value="Scoloptoxin-like"/>
</dbReference>
<dbReference type="EMBL" id="CAJPVJ010006904">
    <property type="protein sequence ID" value="CAG2170832.1"/>
    <property type="molecule type" value="Genomic_DNA"/>
</dbReference>
<dbReference type="GO" id="GO:0008061">
    <property type="term" value="F:chitin binding"/>
    <property type="evidence" value="ECO:0007669"/>
    <property type="project" value="InterPro"/>
</dbReference>
<dbReference type="SMART" id="SM00494">
    <property type="entry name" value="ChtBD2"/>
    <property type="match status" value="1"/>
</dbReference>
<dbReference type="SUPFAM" id="SSF57625">
    <property type="entry name" value="Invertebrate chitin-binding proteins"/>
    <property type="match status" value="1"/>
</dbReference>
<sequence>MKAKALINELLLKYFLIILKVLILTNGNENDVQFDFNKYFKVNVATNKPTVFEKMVTLYNPHVWPGPNDTHHSSTTTPMPSRRPNKAKFVFGLRRSAAESRNQGYGYDYNITQPVPPVTPYPSVEYTPTIDTYNRKFYDLNFNQINNNTAYNRYNTSRNFTRFRSVPTYRYGYRQTARPVWTVYNITHTVPDYQHLSPDYYPDRTIVRVQNFSQDFPYYPNLSRDLSGVRNFTLQTISNQTSNTSFRCEYMRYFGYYADVSSNCRVFHVCTPDGRKASFVCPNGLLFNQKLTVCDWRYNVECERSVSFYDTNLIKFDNWNRLLFSKK</sequence>
<evidence type="ECO:0000313" key="4">
    <source>
        <dbReference type="Proteomes" id="UP000728032"/>
    </source>
</evidence>
<feature type="signal peptide" evidence="1">
    <location>
        <begin position="1"/>
        <end position="27"/>
    </location>
</feature>
<dbReference type="PANTHER" id="PTHR22933">
    <property type="entry name" value="FI18007P1-RELATED"/>
    <property type="match status" value="1"/>
</dbReference>
<dbReference type="GO" id="GO:0005576">
    <property type="term" value="C:extracellular region"/>
    <property type="evidence" value="ECO:0007669"/>
    <property type="project" value="InterPro"/>
</dbReference>
<feature type="domain" description="Chitin-binding type-2" evidence="2">
    <location>
        <begin position="245"/>
        <end position="304"/>
    </location>
</feature>
<evidence type="ECO:0000259" key="2">
    <source>
        <dbReference type="PROSITE" id="PS50940"/>
    </source>
</evidence>
<name>A0A7R9M745_9ACAR</name>
<protein>
    <recommendedName>
        <fullName evidence="2">Chitin-binding type-2 domain-containing protein</fullName>
    </recommendedName>
</protein>
<proteinExistence type="predicted"/>
<dbReference type="Proteomes" id="UP000728032">
    <property type="component" value="Unassembled WGS sequence"/>
</dbReference>
<dbReference type="PANTHER" id="PTHR22933:SF31">
    <property type="entry name" value="FI18007P1"/>
    <property type="match status" value="1"/>
</dbReference>
<organism evidence="3">
    <name type="scientific">Oppiella nova</name>
    <dbReference type="NCBI Taxonomy" id="334625"/>
    <lineage>
        <taxon>Eukaryota</taxon>
        <taxon>Metazoa</taxon>
        <taxon>Ecdysozoa</taxon>
        <taxon>Arthropoda</taxon>
        <taxon>Chelicerata</taxon>
        <taxon>Arachnida</taxon>
        <taxon>Acari</taxon>
        <taxon>Acariformes</taxon>
        <taxon>Sarcoptiformes</taxon>
        <taxon>Oribatida</taxon>
        <taxon>Brachypylina</taxon>
        <taxon>Oppioidea</taxon>
        <taxon>Oppiidae</taxon>
        <taxon>Oppiella</taxon>
    </lineage>
</organism>
<reference evidence="3" key="1">
    <citation type="submission" date="2020-11" db="EMBL/GenBank/DDBJ databases">
        <authorList>
            <person name="Tran Van P."/>
        </authorList>
    </citation>
    <scope>NUCLEOTIDE SEQUENCE</scope>
</reference>
<dbReference type="AlphaFoldDB" id="A0A7R9M745"/>
<keyword evidence="1" id="KW-0732">Signal</keyword>
<accession>A0A7R9M745</accession>
<feature type="chain" id="PRO_5035592371" description="Chitin-binding type-2 domain-containing protein" evidence="1">
    <location>
        <begin position="28"/>
        <end position="327"/>
    </location>
</feature>
<evidence type="ECO:0000313" key="3">
    <source>
        <dbReference type="EMBL" id="CAD7653645.1"/>
    </source>
</evidence>
<gene>
    <name evidence="3" type="ORF">ONB1V03_LOCUS10298</name>
</gene>
<dbReference type="EMBL" id="OC921729">
    <property type="protein sequence ID" value="CAD7653645.1"/>
    <property type="molecule type" value="Genomic_DNA"/>
</dbReference>
<keyword evidence="4" id="KW-1185">Reference proteome</keyword>
<evidence type="ECO:0000256" key="1">
    <source>
        <dbReference type="SAM" id="SignalP"/>
    </source>
</evidence>
<dbReference type="Gene3D" id="2.170.140.10">
    <property type="entry name" value="Chitin binding domain"/>
    <property type="match status" value="1"/>
</dbReference>
<dbReference type="OrthoDB" id="6514762at2759"/>
<dbReference type="InterPro" id="IPR002557">
    <property type="entry name" value="Chitin-bd_dom"/>
</dbReference>
<dbReference type="Pfam" id="PF01607">
    <property type="entry name" value="CBM_14"/>
    <property type="match status" value="1"/>
</dbReference>
<dbReference type="InterPro" id="IPR036508">
    <property type="entry name" value="Chitin-bd_dom_sf"/>
</dbReference>
<dbReference type="PROSITE" id="PS50940">
    <property type="entry name" value="CHIT_BIND_II"/>
    <property type="match status" value="1"/>
</dbReference>